<dbReference type="Proteomes" id="UP000054388">
    <property type="component" value="Unassembled WGS sequence"/>
</dbReference>
<reference evidence="1 2" key="1">
    <citation type="submission" date="2015-10" db="EMBL/GenBank/DDBJ databases">
        <title>Genome sequence of Chryseobacterium greenlandense.</title>
        <authorList>
            <person name="Newman J."/>
            <person name="Fischer K."/>
            <person name="Miller J."/>
        </authorList>
    </citation>
    <scope>NUCLEOTIDE SEQUENCE [LARGE SCALE GENOMIC DNA]</scope>
    <source>
        <strain evidence="1 2">UMB34</strain>
    </source>
</reference>
<comment type="caution">
    <text evidence="1">The sequence shown here is derived from an EMBL/GenBank/DDBJ whole genome shotgun (WGS) entry which is preliminary data.</text>
</comment>
<sequence length="275" mass="32398">MKILLLFLVPLFFSAQTHRFIYEFSLKDDSTQTEKRKVNMVLDINPEEVKFYEYDYVLNDSLNKTQGRNSTIWNDTPAIFRKINTNHNSSFILINNLFVLETDDLLTWKLHNETKEKGGYLLQKATTNFGGRNWVAWFTKEISISEGPYKFRGLPGLIFEIYDTKDNFSFSLIKSYKLGKTFSTLSIIENFGGQKPVRITEKMLKKMRLDHFNDPLHEFKEQYKNDTDPTARFMVMGIEVKSLDQFKDLSENMQNHIRKMNNPIELNKIIVYPNK</sequence>
<gene>
    <name evidence="1" type="ORF">AR686_04120</name>
</gene>
<protein>
    <recommendedName>
        <fullName evidence="3">GLPGLI family protein</fullName>
    </recommendedName>
</protein>
<dbReference type="Pfam" id="PF09697">
    <property type="entry name" value="Porph_ging"/>
    <property type="match status" value="1"/>
</dbReference>
<proteinExistence type="predicted"/>
<evidence type="ECO:0000313" key="2">
    <source>
        <dbReference type="Proteomes" id="UP000054388"/>
    </source>
</evidence>
<dbReference type="AlphaFoldDB" id="A0A117KCR2"/>
<dbReference type="RefSeq" id="WP_059135852.1">
    <property type="nucleotide sequence ID" value="NZ_LMAI01000002.1"/>
</dbReference>
<dbReference type="NCBIfam" id="TIGR01200">
    <property type="entry name" value="GLPGLI"/>
    <property type="match status" value="1"/>
</dbReference>
<dbReference type="InterPro" id="IPR005901">
    <property type="entry name" value="GLPGLI"/>
</dbReference>
<evidence type="ECO:0000313" key="1">
    <source>
        <dbReference type="EMBL" id="KUJ57941.1"/>
    </source>
</evidence>
<dbReference type="EMBL" id="LMAI01000002">
    <property type="protein sequence ID" value="KUJ57941.1"/>
    <property type="molecule type" value="Genomic_DNA"/>
</dbReference>
<organism evidence="1 2">
    <name type="scientific">Chryseobacterium aquaticum subsp. greenlandense</name>
    <dbReference type="NCBI Taxonomy" id="345663"/>
    <lineage>
        <taxon>Bacteria</taxon>
        <taxon>Pseudomonadati</taxon>
        <taxon>Bacteroidota</taxon>
        <taxon>Flavobacteriia</taxon>
        <taxon>Flavobacteriales</taxon>
        <taxon>Weeksellaceae</taxon>
        <taxon>Chryseobacterium group</taxon>
        <taxon>Chryseobacterium</taxon>
    </lineage>
</organism>
<evidence type="ECO:0008006" key="3">
    <source>
        <dbReference type="Google" id="ProtNLM"/>
    </source>
</evidence>
<name>A0A117KCR2_9FLAO</name>
<accession>A0A117KCR2</accession>